<reference evidence="3" key="1">
    <citation type="submission" date="2022-03" db="EMBL/GenBank/DDBJ databases">
        <title>Identification of a novel bacterium isolated from mangrove sediments.</title>
        <authorList>
            <person name="Pan X."/>
        </authorList>
    </citation>
    <scope>NUCLEOTIDE SEQUENCE</scope>
    <source>
        <strain evidence="3">B1949</strain>
    </source>
</reference>
<feature type="region of interest" description="Disordered" evidence="1">
    <location>
        <begin position="27"/>
        <end position="53"/>
    </location>
</feature>
<dbReference type="EMBL" id="JALHLF010000051">
    <property type="protein sequence ID" value="MCJ2183556.1"/>
    <property type="molecule type" value="Genomic_DNA"/>
</dbReference>
<comment type="caution">
    <text evidence="3">The sequence shown here is derived from an EMBL/GenBank/DDBJ whole genome shotgun (WGS) entry which is preliminary data.</text>
</comment>
<accession>A0ABT0BFJ4</accession>
<keyword evidence="2" id="KW-1133">Transmembrane helix</keyword>
<keyword evidence="4" id="KW-1185">Reference proteome</keyword>
<name>A0ABT0BFJ4_9SPHN</name>
<dbReference type="Proteomes" id="UP001162881">
    <property type="component" value="Unassembled WGS sequence"/>
</dbReference>
<keyword evidence="2" id="KW-0812">Transmembrane</keyword>
<gene>
    <name evidence="3" type="ORF">MTR62_12765</name>
</gene>
<feature type="transmembrane region" description="Helical" evidence="2">
    <location>
        <begin position="81"/>
        <end position="103"/>
    </location>
</feature>
<evidence type="ECO:0000256" key="2">
    <source>
        <dbReference type="SAM" id="Phobius"/>
    </source>
</evidence>
<proteinExistence type="predicted"/>
<dbReference type="RefSeq" id="WP_244021476.1">
    <property type="nucleotide sequence ID" value="NZ_JALHLF010000051.1"/>
</dbReference>
<keyword evidence="2" id="KW-0472">Membrane</keyword>
<sequence>MHSPFTIPRRATYRPTLAAALRSKSKFRQGLPAGSRATAAPRTPPSFHRATPPKAMATQSLTRVPWAQPPGAGSTEIFRGLVIALPISLALWAGIAALVSAAWN</sequence>
<organism evidence="3 4">
    <name type="scientific">Novosphingobium organovorum</name>
    <dbReference type="NCBI Taxonomy" id="2930092"/>
    <lineage>
        <taxon>Bacteria</taxon>
        <taxon>Pseudomonadati</taxon>
        <taxon>Pseudomonadota</taxon>
        <taxon>Alphaproteobacteria</taxon>
        <taxon>Sphingomonadales</taxon>
        <taxon>Sphingomonadaceae</taxon>
        <taxon>Novosphingobium</taxon>
    </lineage>
</organism>
<evidence type="ECO:0000313" key="4">
    <source>
        <dbReference type="Proteomes" id="UP001162881"/>
    </source>
</evidence>
<evidence type="ECO:0000256" key="1">
    <source>
        <dbReference type="SAM" id="MobiDB-lite"/>
    </source>
</evidence>
<evidence type="ECO:0000313" key="3">
    <source>
        <dbReference type="EMBL" id="MCJ2183556.1"/>
    </source>
</evidence>
<protein>
    <submittedName>
        <fullName evidence="3">Uncharacterized protein</fullName>
    </submittedName>
</protein>